<comment type="pathway">
    <text evidence="1">Protein modification; protein ubiquitination.</text>
</comment>
<dbReference type="InterPro" id="IPR011333">
    <property type="entry name" value="SKP1/BTB/POZ_sf"/>
</dbReference>
<dbReference type="FunFam" id="3.30.710.10:FF:000159">
    <property type="entry name" value="Speckle-type POZ protein B"/>
    <property type="match status" value="1"/>
</dbReference>
<name>M8CIF3_AEGTA</name>
<dbReference type="Gene3D" id="2.60.210.10">
    <property type="entry name" value="Apoptosis, Tumor Necrosis Factor Receptor Associated Protein 2, Chain A"/>
    <property type="match status" value="2"/>
</dbReference>
<accession>M8CIF3</accession>
<dbReference type="Pfam" id="PF00651">
    <property type="entry name" value="BTB"/>
    <property type="match status" value="2"/>
</dbReference>
<dbReference type="PANTHER" id="PTHR26379">
    <property type="entry name" value="BTB/POZ AND MATH DOMAIN-CONTAINING PROTEIN 1"/>
    <property type="match status" value="1"/>
</dbReference>
<dbReference type="AlphaFoldDB" id="M8CIF3"/>
<dbReference type="SUPFAM" id="SSF54695">
    <property type="entry name" value="POZ domain"/>
    <property type="match status" value="2"/>
</dbReference>
<dbReference type="Pfam" id="PF22486">
    <property type="entry name" value="MATH_2"/>
    <property type="match status" value="1"/>
</dbReference>
<dbReference type="SMART" id="SM00225">
    <property type="entry name" value="BTB"/>
    <property type="match status" value="2"/>
</dbReference>
<dbReference type="GO" id="GO:0016567">
    <property type="term" value="P:protein ubiquitination"/>
    <property type="evidence" value="ECO:0007669"/>
    <property type="project" value="InterPro"/>
</dbReference>
<protein>
    <submittedName>
        <fullName evidence="3">TD and POZ domain-containing protein 4</fullName>
    </submittedName>
</protein>
<feature type="region of interest" description="Disordered" evidence="2">
    <location>
        <begin position="244"/>
        <end position="265"/>
    </location>
</feature>
<dbReference type="PANTHER" id="PTHR26379:SF497">
    <property type="entry name" value="BTB_POZ DOMAIN CONTAINING PROTEIN"/>
    <property type="match status" value="1"/>
</dbReference>
<evidence type="ECO:0000256" key="2">
    <source>
        <dbReference type="SAM" id="MobiDB-lite"/>
    </source>
</evidence>
<sequence>MKTSTIVGMVQAASRFPGKYSTVLHCYPLGVGDQIRRSSEIRTFPSPGPKAGGWAFPRFVKRLDLESSAHLKDDGFAIRCDVDVMSDLGLRVEETFLDVPEPDLRVHLARLLRTKDGADVAFKVGDETFGAHRCMLAARSPVFKAELSGHKADACVKIDGMDAPAFQAFLHFIYTDSLPDMSGQDVAAVARQLSAAADRYQVARLKLVCEDKLNKTTAIVDQRQQHHRHRWFMGTCLEFVNSLHPRRQPPQHSLPSTTTPSSTPSASAIVVSETSGHHVLKIEGYSRTKMMLQRGQHVASGEFQVGGHTWRMKYFPNGCDQGSAGYISMHLECTGIATGVDVVHAKTSALSPSTTAPSASTDSSRGPSWRAQAISQDDCFNVRCDLAVFVNEVRVEPAVVVPPPALPRHLSQMLSYQEGSDVSFKVGRETFAAHRCILAARSPVFKAELVGPMKENKMRCVHIEDMDADVFGALLHFIYTDELPVTTRKEETAMAQHLLVAADRYDMERLKLVCQDKLCRHLGGHRGDDPGIGRAAPVPTAQGGRLCVPLQLACQLESGLSERWLRASDYELPLHYQGACGQARSNPLDLYERSSRSSFALRELVMGLPETDIPANTSRHTVRYTNLGKVYNKGRAKTCSLLLPVWCGITPSSFGVKLESQSNSQKNQGDNNLLGKHTNQVQSLLSVIPNTNIGNM</sequence>
<reference evidence="3" key="1">
    <citation type="submission" date="2015-06" db="UniProtKB">
        <authorList>
            <consortium name="EnsemblPlants"/>
        </authorList>
    </citation>
    <scope>IDENTIFICATION</scope>
</reference>
<dbReference type="InterPro" id="IPR008974">
    <property type="entry name" value="TRAF-like"/>
</dbReference>
<dbReference type="InterPro" id="IPR000210">
    <property type="entry name" value="BTB/POZ_dom"/>
</dbReference>
<organism evidence="3">
    <name type="scientific">Aegilops tauschii</name>
    <name type="common">Tausch's goatgrass</name>
    <name type="synonym">Aegilops squarrosa</name>
    <dbReference type="NCBI Taxonomy" id="37682"/>
    <lineage>
        <taxon>Eukaryota</taxon>
        <taxon>Viridiplantae</taxon>
        <taxon>Streptophyta</taxon>
        <taxon>Embryophyta</taxon>
        <taxon>Tracheophyta</taxon>
        <taxon>Spermatophyta</taxon>
        <taxon>Magnoliopsida</taxon>
        <taxon>Liliopsida</taxon>
        <taxon>Poales</taxon>
        <taxon>Poaceae</taxon>
        <taxon>BOP clade</taxon>
        <taxon>Pooideae</taxon>
        <taxon>Triticodae</taxon>
        <taxon>Triticeae</taxon>
        <taxon>Triticinae</taxon>
        <taxon>Aegilops</taxon>
    </lineage>
</organism>
<dbReference type="SUPFAM" id="SSF49599">
    <property type="entry name" value="TRAF domain-like"/>
    <property type="match status" value="2"/>
</dbReference>
<feature type="region of interest" description="Disordered" evidence="2">
    <location>
        <begin position="349"/>
        <end position="368"/>
    </location>
</feature>
<evidence type="ECO:0000313" key="3">
    <source>
        <dbReference type="EnsemblPlants" id="EMT23061"/>
    </source>
</evidence>
<dbReference type="InterPro" id="IPR045005">
    <property type="entry name" value="BPM1-6"/>
</dbReference>
<dbReference type="CDD" id="cd18280">
    <property type="entry name" value="BTB_POZ_BPM_plant"/>
    <property type="match status" value="1"/>
</dbReference>
<dbReference type="EnsemblPlants" id="EMT23061">
    <property type="protein sequence ID" value="EMT23061"/>
    <property type="gene ID" value="F775_22014"/>
</dbReference>
<feature type="compositionally biased region" description="Low complexity" evidence="2">
    <location>
        <begin position="255"/>
        <end position="265"/>
    </location>
</feature>
<dbReference type="PROSITE" id="PS50144">
    <property type="entry name" value="MATH"/>
    <property type="match status" value="1"/>
</dbReference>
<evidence type="ECO:0000256" key="1">
    <source>
        <dbReference type="ARBA" id="ARBA00004906"/>
    </source>
</evidence>
<proteinExistence type="predicted"/>
<dbReference type="Gene3D" id="3.30.710.10">
    <property type="entry name" value="Potassium Channel Kv1.1, Chain A"/>
    <property type="match status" value="2"/>
</dbReference>
<dbReference type="CDD" id="cd00121">
    <property type="entry name" value="MATH"/>
    <property type="match status" value="2"/>
</dbReference>
<dbReference type="PROSITE" id="PS50097">
    <property type="entry name" value="BTB"/>
    <property type="match status" value="2"/>
</dbReference>
<feature type="compositionally biased region" description="Low complexity" evidence="2">
    <location>
        <begin position="349"/>
        <end position="364"/>
    </location>
</feature>
<dbReference type="InterPro" id="IPR002083">
    <property type="entry name" value="MATH/TRAF_dom"/>
</dbReference>